<keyword evidence="3" id="KW-1185">Reference proteome</keyword>
<name>A0AAV1E7E0_OLDCO</name>
<dbReference type="Proteomes" id="UP001161247">
    <property type="component" value="Chromosome 8"/>
</dbReference>
<proteinExistence type="predicted"/>
<feature type="region of interest" description="Disordered" evidence="1">
    <location>
        <begin position="138"/>
        <end position="225"/>
    </location>
</feature>
<sequence length="225" mass="23690">MELQGIGSMVEVTSPIQQAIGSMVKVTPPIQSMVEVTTPIQQAIGSMDDVAPPIQQAIGLVVVEVTPPIQQANGSLVEVAPPIQQASEDQRSVEVVDTEPSSSPPAHQTLVVHQILAANIAPDVAAVTEIQHSPANLDVVAGNGENPSSPVRDGRLKSPLTKEDQSHMPMAPFAQLSPQQPSASFASTDEPVNVAPSTEIKKSNPQNIQPPSDPDFPNLNMENSN</sequence>
<dbReference type="AlphaFoldDB" id="A0AAV1E7E0"/>
<evidence type="ECO:0000313" key="3">
    <source>
        <dbReference type="Proteomes" id="UP001161247"/>
    </source>
</evidence>
<organism evidence="2 3">
    <name type="scientific">Oldenlandia corymbosa var. corymbosa</name>
    <dbReference type="NCBI Taxonomy" id="529605"/>
    <lineage>
        <taxon>Eukaryota</taxon>
        <taxon>Viridiplantae</taxon>
        <taxon>Streptophyta</taxon>
        <taxon>Embryophyta</taxon>
        <taxon>Tracheophyta</taxon>
        <taxon>Spermatophyta</taxon>
        <taxon>Magnoliopsida</taxon>
        <taxon>eudicotyledons</taxon>
        <taxon>Gunneridae</taxon>
        <taxon>Pentapetalae</taxon>
        <taxon>asterids</taxon>
        <taxon>lamiids</taxon>
        <taxon>Gentianales</taxon>
        <taxon>Rubiaceae</taxon>
        <taxon>Rubioideae</taxon>
        <taxon>Spermacoceae</taxon>
        <taxon>Hedyotis-Oldenlandia complex</taxon>
        <taxon>Oldenlandia</taxon>
    </lineage>
</organism>
<dbReference type="EMBL" id="OX459125">
    <property type="protein sequence ID" value="CAI9115450.1"/>
    <property type="molecule type" value="Genomic_DNA"/>
</dbReference>
<reference evidence="2" key="1">
    <citation type="submission" date="2023-03" db="EMBL/GenBank/DDBJ databases">
        <authorList>
            <person name="Julca I."/>
        </authorList>
    </citation>
    <scope>NUCLEOTIDE SEQUENCE</scope>
</reference>
<accession>A0AAV1E7E0</accession>
<protein>
    <submittedName>
        <fullName evidence="2">OLC1v1016352C1</fullName>
    </submittedName>
</protein>
<gene>
    <name evidence="2" type="ORF">OLC1_LOCUS21984</name>
</gene>
<feature type="compositionally biased region" description="Polar residues" evidence="1">
    <location>
        <begin position="176"/>
        <end position="187"/>
    </location>
</feature>
<evidence type="ECO:0000256" key="1">
    <source>
        <dbReference type="SAM" id="MobiDB-lite"/>
    </source>
</evidence>
<evidence type="ECO:0000313" key="2">
    <source>
        <dbReference type="EMBL" id="CAI9115450.1"/>
    </source>
</evidence>
<feature type="compositionally biased region" description="Basic and acidic residues" evidence="1">
    <location>
        <begin position="152"/>
        <end position="166"/>
    </location>
</feature>